<feature type="binding site" evidence="17">
    <location>
        <position position="66"/>
    </location>
    <ligand>
        <name>Ca(2+)</name>
        <dbReference type="ChEBI" id="CHEBI:29108"/>
        <label>1</label>
    </ligand>
</feature>
<evidence type="ECO:0000256" key="16">
    <source>
        <dbReference type="PIRSR" id="PIRSR600823-2"/>
    </source>
</evidence>
<dbReference type="FunFam" id="1.10.420.10:FF:000007">
    <property type="entry name" value="Peroxidase"/>
    <property type="match status" value="1"/>
</dbReference>
<name>A0AAN9SIV2_PSOTE</name>
<feature type="binding site" evidence="17">
    <location>
        <position position="237"/>
    </location>
    <ligand>
        <name>Ca(2+)</name>
        <dbReference type="ChEBI" id="CHEBI:29108"/>
        <label>2</label>
    </ligand>
</feature>
<dbReference type="Gene3D" id="1.10.420.10">
    <property type="entry name" value="Peroxidase, domain 2"/>
    <property type="match status" value="1"/>
</dbReference>
<keyword evidence="23" id="KW-1185">Reference proteome</keyword>
<evidence type="ECO:0000256" key="10">
    <source>
        <dbReference type="ARBA" id="ARBA00022837"/>
    </source>
</evidence>
<feature type="disulfide bond" evidence="19">
    <location>
        <begin position="62"/>
        <end position="67"/>
    </location>
</feature>
<feature type="disulfide bond" evidence="19">
    <location>
        <begin position="191"/>
        <end position="217"/>
    </location>
</feature>
<comment type="caution">
    <text evidence="22">The sequence shown here is derived from an EMBL/GenBank/DDBJ whole genome shotgun (WGS) entry which is preliminary data.</text>
</comment>
<keyword evidence="9 20" id="KW-0732">Signal</keyword>
<protein>
    <recommendedName>
        <fullName evidence="4 20">Peroxidase</fullName>
        <ecNumber evidence="4 20">1.11.1.7</ecNumber>
    </recommendedName>
</protein>
<evidence type="ECO:0000259" key="21">
    <source>
        <dbReference type="PROSITE" id="PS50873"/>
    </source>
</evidence>
<comment type="cofactor">
    <cofactor evidence="17 20">
        <name>Ca(2+)</name>
        <dbReference type="ChEBI" id="CHEBI:29108"/>
    </cofactor>
    <text evidence="17 20">Binds 2 calcium ions per subunit.</text>
</comment>
<evidence type="ECO:0000256" key="15">
    <source>
        <dbReference type="PIRSR" id="PIRSR600823-1"/>
    </source>
</evidence>
<dbReference type="PROSITE" id="PS00436">
    <property type="entry name" value="PEROXIDASE_2"/>
    <property type="match status" value="1"/>
</dbReference>
<gene>
    <name evidence="22" type="ORF">VNO78_16895</name>
</gene>
<dbReference type="GO" id="GO:0140825">
    <property type="term" value="F:lactoperoxidase activity"/>
    <property type="evidence" value="ECO:0007669"/>
    <property type="project" value="UniProtKB-EC"/>
</dbReference>
<dbReference type="InterPro" id="IPR000823">
    <property type="entry name" value="Peroxidase_pln"/>
</dbReference>
<comment type="subcellular location">
    <subcellularLocation>
        <location evidence="20">Secreted</location>
    </subcellularLocation>
</comment>
<feature type="binding site" evidence="17">
    <location>
        <position position="70"/>
    </location>
    <ligand>
        <name>Ca(2+)</name>
        <dbReference type="ChEBI" id="CHEBI:29108"/>
        <label>1</label>
    </ligand>
</feature>
<keyword evidence="5 20" id="KW-0964">Secreted</keyword>
<dbReference type="CDD" id="cd00693">
    <property type="entry name" value="secretory_peroxidase"/>
    <property type="match status" value="1"/>
</dbReference>
<reference evidence="22 23" key="1">
    <citation type="submission" date="2024-01" db="EMBL/GenBank/DDBJ databases">
        <title>The genomes of 5 underutilized Papilionoideae crops provide insights into root nodulation and disease resistanc.</title>
        <authorList>
            <person name="Jiang F."/>
        </authorList>
    </citation>
    <scope>NUCLEOTIDE SEQUENCE [LARGE SCALE GENOMIC DNA]</scope>
    <source>
        <strain evidence="22">DUOXIRENSHENG_FW03</strain>
        <tissue evidence="22">Leaves</tissue>
    </source>
</reference>
<evidence type="ECO:0000256" key="6">
    <source>
        <dbReference type="ARBA" id="ARBA00022559"/>
    </source>
</evidence>
<dbReference type="GO" id="GO:0005576">
    <property type="term" value="C:extracellular region"/>
    <property type="evidence" value="ECO:0007669"/>
    <property type="project" value="UniProtKB-SubCell"/>
</dbReference>
<feature type="active site" description="Proton acceptor" evidence="15">
    <location>
        <position position="60"/>
    </location>
</feature>
<feature type="binding site" evidence="17">
    <location>
        <position position="68"/>
    </location>
    <ligand>
        <name>Ca(2+)</name>
        <dbReference type="ChEBI" id="CHEBI:29108"/>
        <label>1</label>
    </ligand>
</feature>
<evidence type="ECO:0000256" key="3">
    <source>
        <dbReference type="ARBA" id="ARBA00006873"/>
    </source>
</evidence>
<feature type="binding site" evidence="17">
    <location>
        <position position="185"/>
    </location>
    <ligand>
        <name>Ca(2+)</name>
        <dbReference type="ChEBI" id="CHEBI:29108"/>
        <label>2</label>
    </ligand>
</feature>
<keyword evidence="6 20" id="KW-0575">Peroxidase</keyword>
<feature type="binding site" evidence="16">
    <location>
        <position position="154"/>
    </location>
    <ligand>
        <name>substrate</name>
    </ligand>
</feature>
<feature type="binding site" evidence="17">
    <location>
        <position position="82"/>
    </location>
    <ligand>
        <name>Ca(2+)</name>
        <dbReference type="ChEBI" id="CHEBI:29108"/>
        <label>1</label>
    </ligand>
</feature>
<dbReference type="InterPro" id="IPR002016">
    <property type="entry name" value="Haem_peroxidase"/>
</dbReference>
<feature type="disulfide bond" evidence="19">
    <location>
        <begin position="114"/>
        <end position="305"/>
    </location>
</feature>
<comment type="cofactor">
    <cofactor evidence="17 20">
        <name>heme b</name>
        <dbReference type="ChEBI" id="CHEBI:60344"/>
    </cofactor>
    <text evidence="17 20">Binds 1 heme b (iron(II)-protoporphyrin IX) group per subunit.</text>
</comment>
<proteinExistence type="inferred from homology"/>
<keyword evidence="12 17" id="KW-0408">Iron</keyword>
<evidence type="ECO:0000256" key="18">
    <source>
        <dbReference type="PIRSR" id="PIRSR600823-4"/>
    </source>
</evidence>
<dbReference type="EMBL" id="JAYMYS010000004">
    <property type="protein sequence ID" value="KAK7396115.1"/>
    <property type="molecule type" value="Genomic_DNA"/>
</dbReference>
<evidence type="ECO:0000256" key="2">
    <source>
        <dbReference type="ARBA" id="ARBA00002322"/>
    </source>
</evidence>
<evidence type="ECO:0000256" key="12">
    <source>
        <dbReference type="ARBA" id="ARBA00023004"/>
    </source>
</evidence>
<feature type="binding site" description="axial binding residue" evidence="17">
    <location>
        <position position="184"/>
    </location>
    <ligand>
        <name>heme b</name>
        <dbReference type="ChEBI" id="CHEBI:60344"/>
    </ligand>
    <ligandPart>
        <name>Fe</name>
        <dbReference type="ChEBI" id="CHEBI:18248"/>
    </ligandPart>
</feature>
<organism evidence="22 23">
    <name type="scientific">Psophocarpus tetragonolobus</name>
    <name type="common">Winged bean</name>
    <name type="synonym">Dolichos tetragonolobus</name>
    <dbReference type="NCBI Taxonomy" id="3891"/>
    <lineage>
        <taxon>Eukaryota</taxon>
        <taxon>Viridiplantae</taxon>
        <taxon>Streptophyta</taxon>
        <taxon>Embryophyta</taxon>
        <taxon>Tracheophyta</taxon>
        <taxon>Spermatophyta</taxon>
        <taxon>Magnoliopsida</taxon>
        <taxon>eudicotyledons</taxon>
        <taxon>Gunneridae</taxon>
        <taxon>Pentapetalae</taxon>
        <taxon>rosids</taxon>
        <taxon>fabids</taxon>
        <taxon>Fabales</taxon>
        <taxon>Fabaceae</taxon>
        <taxon>Papilionoideae</taxon>
        <taxon>50 kb inversion clade</taxon>
        <taxon>NPAAA clade</taxon>
        <taxon>indigoferoid/millettioid clade</taxon>
        <taxon>Phaseoleae</taxon>
        <taxon>Psophocarpus</taxon>
    </lineage>
</organism>
<dbReference type="Gene3D" id="1.10.520.10">
    <property type="match status" value="1"/>
</dbReference>
<feature type="binding site" evidence="17">
    <location>
        <position position="229"/>
    </location>
    <ligand>
        <name>Ca(2+)</name>
        <dbReference type="ChEBI" id="CHEBI:29108"/>
        <label>2</label>
    </ligand>
</feature>
<feature type="disulfide bond" evidence="19">
    <location>
        <begin position="29"/>
        <end position="108"/>
    </location>
</feature>
<dbReference type="PROSITE" id="PS00435">
    <property type="entry name" value="PEROXIDASE_1"/>
    <property type="match status" value="1"/>
</dbReference>
<dbReference type="PRINTS" id="PR00461">
    <property type="entry name" value="PLPEROXIDASE"/>
</dbReference>
<evidence type="ECO:0000256" key="1">
    <source>
        <dbReference type="ARBA" id="ARBA00000189"/>
    </source>
</evidence>
<dbReference type="GO" id="GO:0006979">
    <property type="term" value="P:response to oxidative stress"/>
    <property type="evidence" value="ECO:0007669"/>
    <property type="project" value="UniProtKB-UniRule"/>
</dbReference>
<dbReference type="PRINTS" id="PR00458">
    <property type="entry name" value="PEROXIDASE"/>
</dbReference>
<dbReference type="AlphaFoldDB" id="A0AAN9SIV2"/>
<dbReference type="Proteomes" id="UP001386955">
    <property type="component" value="Unassembled WGS sequence"/>
</dbReference>
<dbReference type="FunFam" id="1.10.520.10:FF:000001">
    <property type="entry name" value="Peroxidase"/>
    <property type="match status" value="1"/>
</dbReference>
<evidence type="ECO:0000313" key="23">
    <source>
        <dbReference type="Proteomes" id="UP001386955"/>
    </source>
</evidence>
<keyword evidence="11 20" id="KW-0560">Oxidoreductase</keyword>
<comment type="similarity">
    <text evidence="20">Belongs to the peroxidase family. Classical plant (class III) peroxidase subfamily.</text>
</comment>
<evidence type="ECO:0000313" key="22">
    <source>
        <dbReference type="EMBL" id="KAK7396115.1"/>
    </source>
</evidence>
<feature type="site" description="Transition state stabilizer" evidence="18">
    <location>
        <position position="56"/>
    </location>
</feature>
<keyword evidence="14 20" id="KW-0376">Hydrogen peroxide</keyword>
<feature type="signal peptide" evidence="20">
    <location>
        <begin position="1"/>
        <end position="18"/>
    </location>
</feature>
<sequence length="311" mass="33907">MNKFIILILFFVFPIAFADLRVGFYSSSCPRAEAIVRQIVQRRFNRDRSITGGLLRLHFHDCFVRGCDASILIDSTRGNQSEKAAGANGTVRGFEIIDEIKKALESACPSTVSCADIISLATRDSVAMAGGPQYDVATGRRDGVVSRASEVNLPGPGSTVSQALGAFTANGMSLNEMVTLLGAHTVGFAHCSFFRDRLNNNDPNMNPALRAQLGRVCRPNGKDPKTFLDQNTSMVFDNAFYKQILLNRGVLFIDQQLALDPLSKGFVTTFAGNDASFRTSFVDAIVKMGSIKVLVGTFGEIRKNCRVFNRA</sequence>
<evidence type="ECO:0000256" key="14">
    <source>
        <dbReference type="ARBA" id="ARBA00023324"/>
    </source>
</evidence>
<keyword evidence="10 17" id="KW-0106">Calcium</keyword>
<comment type="catalytic activity">
    <reaction evidence="1 20">
        <text>2 a phenolic donor + H2O2 = 2 a phenolic radical donor + 2 H2O</text>
        <dbReference type="Rhea" id="RHEA:56136"/>
        <dbReference type="ChEBI" id="CHEBI:15377"/>
        <dbReference type="ChEBI" id="CHEBI:16240"/>
        <dbReference type="ChEBI" id="CHEBI:139520"/>
        <dbReference type="ChEBI" id="CHEBI:139521"/>
        <dbReference type="EC" id="1.11.1.7"/>
    </reaction>
</comment>
<keyword evidence="7 20" id="KW-0349">Heme</keyword>
<feature type="domain" description="Plant heme peroxidase family profile" evidence="21">
    <location>
        <begin position="19"/>
        <end position="309"/>
    </location>
</feature>
<evidence type="ECO:0000256" key="5">
    <source>
        <dbReference type="ARBA" id="ARBA00022525"/>
    </source>
</evidence>
<evidence type="ECO:0000256" key="20">
    <source>
        <dbReference type="RuleBase" id="RU362060"/>
    </source>
</evidence>
<comment type="function">
    <text evidence="2">Removal of H(2)O(2), oxidation of toxic reductants, biosynthesis and degradation of lignin, suberization, auxin catabolism, response to environmental stresses such as wounding, pathogen attack and oxidative stress. These functions might be dependent on each isozyme/isoform in each plant tissue.</text>
</comment>
<dbReference type="Pfam" id="PF00141">
    <property type="entry name" value="peroxidase"/>
    <property type="match status" value="1"/>
</dbReference>
<evidence type="ECO:0000256" key="7">
    <source>
        <dbReference type="ARBA" id="ARBA00022617"/>
    </source>
</evidence>
<dbReference type="GO" id="GO:0046872">
    <property type="term" value="F:metal ion binding"/>
    <property type="evidence" value="ECO:0007669"/>
    <property type="project" value="UniProtKB-UniRule"/>
</dbReference>
<feature type="chain" id="PRO_5042666969" description="Peroxidase" evidence="20">
    <location>
        <begin position="19"/>
        <end position="311"/>
    </location>
</feature>
<evidence type="ECO:0000256" key="8">
    <source>
        <dbReference type="ARBA" id="ARBA00022723"/>
    </source>
</evidence>
<dbReference type="GO" id="GO:0020037">
    <property type="term" value="F:heme binding"/>
    <property type="evidence" value="ECO:0007669"/>
    <property type="project" value="UniProtKB-UniRule"/>
</dbReference>
<evidence type="ECO:0000256" key="13">
    <source>
        <dbReference type="ARBA" id="ARBA00023157"/>
    </source>
</evidence>
<accession>A0AAN9SIV2</accession>
<evidence type="ECO:0000256" key="17">
    <source>
        <dbReference type="PIRSR" id="PIRSR600823-3"/>
    </source>
</evidence>
<comment type="similarity">
    <text evidence="3">Belongs to the peroxidase family. Ascorbate peroxidase subfamily.</text>
</comment>
<dbReference type="PROSITE" id="PS50873">
    <property type="entry name" value="PEROXIDASE_4"/>
    <property type="match status" value="1"/>
</dbReference>
<feature type="binding site" evidence="17">
    <location>
        <position position="61"/>
    </location>
    <ligand>
        <name>Ca(2+)</name>
        <dbReference type="ChEBI" id="CHEBI:29108"/>
        <label>1</label>
    </ligand>
</feature>
<dbReference type="GO" id="GO:0042744">
    <property type="term" value="P:hydrogen peroxide catabolic process"/>
    <property type="evidence" value="ECO:0007669"/>
    <property type="project" value="UniProtKB-KW"/>
</dbReference>
<evidence type="ECO:0000256" key="9">
    <source>
        <dbReference type="ARBA" id="ARBA00022729"/>
    </source>
</evidence>
<dbReference type="InterPro" id="IPR019794">
    <property type="entry name" value="Peroxidases_AS"/>
</dbReference>
<dbReference type="EC" id="1.11.1.7" evidence="4 20"/>
<evidence type="ECO:0000256" key="19">
    <source>
        <dbReference type="PIRSR" id="PIRSR600823-5"/>
    </source>
</evidence>
<feature type="binding site" evidence="17">
    <location>
        <position position="232"/>
    </location>
    <ligand>
        <name>Ca(2+)</name>
        <dbReference type="ChEBI" id="CHEBI:29108"/>
        <label>2</label>
    </ligand>
</feature>
<feature type="binding site" evidence="17">
    <location>
        <position position="64"/>
    </location>
    <ligand>
        <name>Ca(2+)</name>
        <dbReference type="ChEBI" id="CHEBI:29108"/>
        <label>1</label>
    </ligand>
</feature>
<evidence type="ECO:0000256" key="11">
    <source>
        <dbReference type="ARBA" id="ARBA00023002"/>
    </source>
</evidence>
<dbReference type="InterPro" id="IPR019793">
    <property type="entry name" value="Peroxidases_heam-ligand_BS"/>
</dbReference>
<keyword evidence="8 17" id="KW-0479">Metal-binding</keyword>
<dbReference type="InterPro" id="IPR010255">
    <property type="entry name" value="Haem_peroxidase_sf"/>
</dbReference>
<dbReference type="SUPFAM" id="SSF48113">
    <property type="entry name" value="Heme-dependent peroxidases"/>
    <property type="match status" value="1"/>
</dbReference>
<evidence type="ECO:0000256" key="4">
    <source>
        <dbReference type="ARBA" id="ARBA00012313"/>
    </source>
</evidence>
<dbReference type="InterPro" id="IPR033905">
    <property type="entry name" value="Secretory_peroxidase"/>
</dbReference>
<dbReference type="PANTHER" id="PTHR31517:SF59">
    <property type="entry name" value="PEROXIDASE"/>
    <property type="match status" value="1"/>
</dbReference>
<keyword evidence="13 19" id="KW-1015">Disulfide bond</keyword>
<dbReference type="PANTHER" id="PTHR31517">
    <property type="match status" value="1"/>
</dbReference>